<dbReference type="GeneID" id="14888444"/>
<feature type="transmembrane region" description="Helical" evidence="1">
    <location>
        <begin position="12"/>
        <end position="32"/>
    </location>
</feature>
<reference evidence="3 4" key="1">
    <citation type="submission" date="2012-10" db="EMBL/GenBank/DDBJ databases">
        <authorList>
            <person name="Zafar N."/>
            <person name="Inman J."/>
            <person name="Hall N."/>
            <person name="Lorenzi H."/>
            <person name="Caler E."/>
        </authorList>
    </citation>
    <scope>NUCLEOTIDE SEQUENCE [LARGE SCALE GENOMIC DNA]</scope>
    <source>
        <strain evidence="3 4">IP1</strain>
    </source>
</reference>
<dbReference type="Pfam" id="PF01569">
    <property type="entry name" value="PAP2"/>
    <property type="match status" value="1"/>
</dbReference>
<feature type="transmembrane region" description="Helical" evidence="1">
    <location>
        <begin position="149"/>
        <end position="173"/>
    </location>
</feature>
<feature type="transmembrane region" description="Helical" evidence="1">
    <location>
        <begin position="89"/>
        <end position="106"/>
    </location>
</feature>
<dbReference type="AlphaFoldDB" id="A0A0A1U8T9"/>
<feature type="domain" description="Phosphatidic acid phosphatase type 2/haloperoxidase" evidence="2">
    <location>
        <begin position="81"/>
        <end position="197"/>
    </location>
</feature>
<protein>
    <recommendedName>
        <fullName evidence="2">Phosphatidic acid phosphatase type 2/haloperoxidase domain-containing protein</fullName>
    </recommendedName>
</protein>
<dbReference type="RefSeq" id="XP_004256279.1">
    <property type="nucleotide sequence ID" value="XM_004256231.1"/>
</dbReference>
<dbReference type="InterPro" id="IPR000326">
    <property type="entry name" value="PAP2/HPO"/>
</dbReference>
<keyword evidence="1" id="KW-1133">Transmembrane helix</keyword>
<dbReference type="OMA" id="VCSIRIT"/>
<keyword evidence="4" id="KW-1185">Reference proteome</keyword>
<feature type="transmembrane region" description="Helical" evidence="1">
    <location>
        <begin position="227"/>
        <end position="244"/>
    </location>
</feature>
<keyword evidence="1" id="KW-0812">Transmembrane</keyword>
<gene>
    <name evidence="3" type="ORF">EIN_391630</name>
</gene>
<evidence type="ECO:0000259" key="2">
    <source>
        <dbReference type="Pfam" id="PF01569"/>
    </source>
</evidence>
<organism evidence="3 4">
    <name type="scientific">Entamoeba invadens IP1</name>
    <dbReference type="NCBI Taxonomy" id="370355"/>
    <lineage>
        <taxon>Eukaryota</taxon>
        <taxon>Amoebozoa</taxon>
        <taxon>Evosea</taxon>
        <taxon>Archamoebae</taxon>
        <taxon>Mastigamoebida</taxon>
        <taxon>Entamoebidae</taxon>
        <taxon>Entamoeba</taxon>
    </lineage>
</organism>
<dbReference type="VEuPathDB" id="AmoebaDB:EIN_391630"/>
<name>A0A0A1U8T9_ENTIV</name>
<feature type="transmembrane region" description="Helical" evidence="1">
    <location>
        <begin position="44"/>
        <end position="69"/>
    </location>
</feature>
<evidence type="ECO:0000256" key="1">
    <source>
        <dbReference type="SAM" id="Phobius"/>
    </source>
</evidence>
<dbReference type="Proteomes" id="UP000014680">
    <property type="component" value="Unassembled WGS sequence"/>
</dbReference>
<keyword evidence="1" id="KW-0472">Membrane</keyword>
<dbReference type="OrthoDB" id="27446at2759"/>
<dbReference type="EMBL" id="KB206629">
    <property type="protein sequence ID" value="ELP89508.1"/>
    <property type="molecule type" value="Genomic_DNA"/>
</dbReference>
<sequence length="254" mass="28794">METAHRTGFSTIMNPTYFALASAFGVFVVSLIQKIHHKIIVMVYPFTLIINAFVFYKSLYLLIVIAKVYMNDTLCSKNGNKYNGISGHYFTYVFLYVVLFHLLNTIQYTIKSPLKTVCWECIEYPLPLKNALLTWSSVIQFQPSFQMTLALLLTFSYSVFAWGSLTDTIVIGYHTPQQTLLGLIFAILAVLLYLLFVEIPFVFQALLNFVSLTILTLALSFVKNQNAADYTVVVAVVAVVLSVINKQCDKMENR</sequence>
<dbReference type="KEGG" id="eiv:EIN_391630"/>
<evidence type="ECO:0000313" key="4">
    <source>
        <dbReference type="Proteomes" id="UP000014680"/>
    </source>
</evidence>
<proteinExistence type="predicted"/>
<feature type="transmembrane region" description="Helical" evidence="1">
    <location>
        <begin position="179"/>
        <end position="196"/>
    </location>
</feature>
<feature type="transmembrane region" description="Helical" evidence="1">
    <location>
        <begin position="201"/>
        <end position="221"/>
    </location>
</feature>
<evidence type="ECO:0000313" key="3">
    <source>
        <dbReference type="EMBL" id="ELP89508.1"/>
    </source>
</evidence>
<accession>A0A0A1U8T9</accession>